<dbReference type="PANTHER" id="PTHR35883">
    <property type="entry name" value="CYCLIC AMP-INDUCIBLE PROTEIN BP74-RELATED"/>
    <property type="match status" value="1"/>
</dbReference>
<keyword evidence="3" id="KW-1185">Reference proteome</keyword>
<accession>A0A1L9AUY8</accession>
<evidence type="ECO:0000259" key="1">
    <source>
        <dbReference type="Pfam" id="PF23621"/>
    </source>
</evidence>
<sequence>MADAKYFSFMQRENQEFVFELTDPAKIQQAQEILTGKEQAKVHVMGKIVKSRKPYNPNWDYHLDPASITFFQMAIEVCDANMGYVEDHLDEAGGAFLPGSFWCPWDSRLTREVTPTA</sequence>
<organism evidence="2 3">
    <name type="scientific">Cystobacter ferrugineus</name>
    <dbReference type="NCBI Taxonomy" id="83449"/>
    <lineage>
        <taxon>Bacteria</taxon>
        <taxon>Pseudomonadati</taxon>
        <taxon>Myxococcota</taxon>
        <taxon>Myxococcia</taxon>
        <taxon>Myxococcales</taxon>
        <taxon>Cystobacterineae</taxon>
        <taxon>Archangiaceae</taxon>
        <taxon>Cystobacter</taxon>
    </lineage>
</organism>
<dbReference type="AlphaFoldDB" id="A0A1L9AUY8"/>
<dbReference type="PANTHER" id="PTHR35883:SF1">
    <property type="entry name" value="CALMODULIN-BINDING PROTEIN CAM-BP15-RELATED"/>
    <property type="match status" value="1"/>
</dbReference>
<name>A0A1L9AUY8_9BACT</name>
<gene>
    <name evidence="2" type="ORF">BON30_46780</name>
</gene>
<dbReference type="OrthoDB" id="1495671at2"/>
<feature type="domain" description="BP74 N-terminal" evidence="1">
    <location>
        <begin position="4"/>
        <end position="115"/>
    </location>
</feature>
<reference evidence="3" key="1">
    <citation type="submission" date="2016-11" db="EMBL/GenBank/DDBJ databases">
        <authorList>
            <person name="Shukria A."/>
            <person name="Stevens D.C."/>
        </authorList>
    </citation>
    <scope>NUCLEOTIDE SEQUENCE [LARGE SCALE GENOMIC DNA]</scope>
    <source>
        <strain evidence="3">Cbfe23</strain>
    </source>
</reference>
<dbReference type="EMBL" id="MPIN01000027">
    <property type="protein sequence ID" value="OJH33828.1"/>
    <property type="molecule type" value="Genomic_DNA"/>
</dbReference>
<dbReference type="Pfam" id="PF23621">
    <property type="entry name" value="BP74_N"/>
    <property type="match status" value="1"/>
</dbReference>
<dbReference type="STRING" id="83449.BON30_46780"/>
<evidence type="ECO:0000313" key="2">
    <source>
        <dbReference type="EMBL" id="OJH33828.1"/>
    </source>
</evidence>
<reference evidence="2 3" key="2">
    <citation type="submission" date="2016-12" db="EMBL/GenBank/DDBJ databases">
        <title>Draft Genome Sequence of Cystobacter ferrugineus Strain Cbfe23.</title>
        <authorList>
            <person name="Akbar S."/>
            <person name="Dowd S.E."/>
            <person name="Stevens D.C."/>
        </authorList>
    </citation>
    <scope>NUCLEOTIDE SEQUENCE [LARGE SCALE GENOMIC DNA]</scope>
    <source>
        <strain evidence="2 3">Cbfe23</strain>
    </source>
</reference>
<evidence type="ECO:0000313" key="3">
    <source>
        <dbReference type="Proteomes" id="UP000182229"/>
    </source>
</evidence>
<protein>
    <submittedName>
        <fullName evidence="2">Calmodulin</fullName>
    </submittedName>
</protein>
<dbReference type="RefSeq" id="WP_071905154.1">
    <property type="nucleotide sequence ID" value="NZ_MPIN01000027.1"/>
</dbReference>
<dbReference type="InterPro" id="IPR053344">
    <property type="entry name" value="cAMP-inducible_BP74-like"/>
</dbReference>
<dbReference type="Proteomes" id="UP000182229">
    <property type="component" value="Unassembled WGS sequence"/>
</dbReference>
<proteinExistence type="predicted"/>
<comment type="caution">
    <text evidence="2">The sequence shown here is derived from an EMBL/GenBank/DDBJ whole genome shotgun (WGS) entry which is preliminary data.</text>
</comment>
<dbReference type="InterPro" id="IPR056422">
    <property type="entry name" value="BP74_N"/>
</dbReference>